<dbReference type="SMART" id="SM00042">
    <property type="entry name" value="CUB"/>
    <property type="match status" value="1"/>
</dbReference>
<sequence length="477" mass="52609">MRCVVLLLLLCVITKVKSEIEEPHFDKNCHKYITVTTGQDVQFRIAKNSCGFDLRDISPKAFAIQPKTNVSSNMVLFANDGDCTRAPRKLLRTTDKYISSSGKMHIHTTGSNAANPVSQTFSVLTSEDQEPLLQDCVVSNSQNTEDNSLRNILTRNADGDDCRIRINVGPGLRINMNVEFTSGSSSTYMLLFDGTTCLTEGHLLNENHKVHIGQSAGGEINILTNAAFVIKYGELSATEPTLNHFEQEACTQSTVEEADAEINEIATDDSSRVNEFCVHSYKAPRGFKAELSFTSMNLFRESGELHNFLDITGGPYCGVESIDRLGQWPHKKVVSRGPKLCVMLGVGHSVHSLSISDGSVTAVPRATKCGGLLTEKSGVLDRFGHNGFCTWVMVAPHGDIVELVVENLHLNEDSDFVRIHDGEIGEKRKLMKRGDSVQYRRFVSSTNVLSVSLFTFDPETSFIASYRIFKVTPKTNG</sequence>
<dbReference type="Gene3D" id="2.60.120.290">
    <property type="entry name" value="Spermadhesin, CUB domain"/>
    <property type="match status" value="1"/>
</dbReference>
<evidence type="ECO:0000256" key="2">
    <source>
        <dbReference type="PROSITE-ProRule" id="PRU00059"/>
    </source>
</evidence>
<evidence type="ECO:0000259" key="4">
    <source>
        <dbReference type="PROSITE" id="PS01180"/>
    </source>
</evidence>
<comment type="caution">
    <text evidence="2">Lacks conserved residue(s) required for the propagation of feature annotation.</text>
</comment>
<protein>
    <recommendedName>
        <fullName evidence="4">CUB domain-containing protein</fullName>
    </recommendedName>
</protein>
<accession>A0A4S2LL98</accession>
<evidence type="ECO:0000313" key="5">
    <source>
        <dbReference type="EMBL" id="TGZ61829.1"/>
    </source>
</evidence>
<dbReference type="Proteomes" id="UP000308267">
    <property type="component" value="Unassembled WGS sequence"/>
</dbReference>
<keyword evidence="1" id="KW-1015">Disulfide bond</keyword>
<dbReference type="InterPro" id="IPR000859">
    <property type="entry name" value="CUB_dom"/>
</dbReference>
<keyword evidence="6" id="KW-1185">Reference proteome</keyword>
<proteinExistence type="predicted"/>
<feature type="domain" description="CUB" evidence="4">
    <location>
        <begin position="369"/>
        <end position="469"/>
    </location>
</feature>
<organism evidence="5 6">
    <name type="scientific">Opisthorchis felineus</name>
    <dbReference type="NCBI Taxonomy" id="147828"/>
    <lineage>
        <taxon>Eukaryota</taxon>
        <taxon>Metazoa</taxon>
        <taxon>Spiralia</taxon>
        <taxon>Lophotrochozoa</taxon>
        <taxon>Platyhelminthes</taxon>
        <taxon>Trematoda</taxon>
        <taxon>Digenea</taxon>
        <taxon>Opisthorchiida</taxon>
        <taxon>Opisthorchiata</taxon>
        <taxon>Opisthorchiidae</taxon>
        <taxon>Opisthorchis</taxon>
    </lineage>
</organism>
<dbReference type="CDD" id="cd00041">
    <property type="entry name" value="CUB"/>
    <property type="match status" value="1"/>
</dbReference>
<keyword evidence="3" id="KW-0732">Signal</keyword>
<evidence type="ECO:0000313" key="6">
    <source>
        <dbReference type="Proteomes" id="UP000308267"/>
    </source>
</evidence>
<dbReference type="SUPFAM" id="SSF49854">
    <property type="entry name" value="Spermadhesin, CUB domain"/>
    <property type="match status" value="1"/>
</dbReference>
<name>A0A4S2LL98_OPIFE</name>
<dbReference type="AlphaFoldDB" id="A0A4S2LL98"/>
<gene>
    <name evidence="5" type="ORF">CRM22_007785</name>
</gene>
<reference evidence="5 6" key="1">
    <citation type="journal article" date="2019" name="BMC Genomics">
        <title>New insights from Opisthorchis felineus genome: update on genomics of the epidemiologically important liver flukes.</title>
        <authorList>
            <person name="Ershov N.I."/>
            <person name="Mordvinov V.A."/>
            <person name="Prokhortchouk E.B."/>
            <person name="Pakharukova M.Y."/>
            <person name="Gunbin K.V."/>
            <person name="Ustyantsev K."/>
            <person name="Genaev M.A."/>
            <person name="Blinov A.G."/>
            <person name="Mazur A."/>
            <person name="Boulygina E."/>
            <person name="Tsygankova S."/>
            <person name="Khrameeva E."/>
            <person name="Chekanov N."/>
            <person name="Fan G."/>
            <person name="Xiao A."/>
            <person name="Zhang H."/>
            <person name="Xu X."/>
            <person name="Yang H."/>
            <person name="Solovyev V."/>
            <person name="Lee S.M."/>
            <person name="Liu X."/>
            <person name="Afonnikov D.A."/>
            <person name="Skryabin K.G."/>
        </authorList>
    </citation>
    <scope>NUCLEOTIDE SEQUENCE [LARGE SCALE GENOMIC DNA]</scope>
    <source>
        <strain evidence="5">AK-0245</strain>
        <tissue evidence="5">Whole organism</tissue>
    </source>
</reference>
<dbReference type="InterPro" id="IPR035914">
    <property type="entry name" value="Sperma_CUB_dom_sf"/>
</dbReference>
<dbReference type="EMBL" id="SJOL01007804">
    <property type="protein sequence ID" value="TGZ61829.1"/>
    <property type="molecule type" value="Genomic_DNA"/>
</dbReference>
<evidence type="ECO:0000256" key="1">
    <source>
        <dbReference type="ARBA" id="ARBA00023157"/>
    </source>
</evidence>
<feature type="chain" id="PRO_5020755879" description="CUB domain-containing protein" evidence="3">
    <location>
        <begin position="19"/>
        <end position="477"/>
    </location>
</feature>
<feature type="signal peptide" evidence="3">
    <location>
        <begin position="1"/>
        <end position="18"/>
    </location>
</feature>
<evidence type="ECO:0000256" key="3">
    <source>
        <dbReference type="SAM" id="SignalP"/>
    </source>
</evidence>
<dbReference type="OrthoDB" id="6272556at2759"/>
<dbReference type="PROSITE" id="PS01180">
    <property type="entry name" value="CUB"/>
    <property type="match status" value="1"/>
</dbReference>
<comment type="caution">
    <text evidence="5">The sequence shown here is derived from an EMBL/GenBank/DDBJ whole genome shotgun (WGS) entry which is preliminary data.</text>
</comment>